<comment type="caution">
    <text evidence="1">The sequence shown here is derived from an EMBL/GenBank/DDBJ whole genome shotgun (WGS) entry which is preliminary data.</text>
</comment>
<sequence length="100" mass="11403">MARNQRCWCRKFAQQSSQKPQQGNKLIKSELCLEMLKKVPIFQRMEEQLLNAICDCLKPMLYAEGCYIVKEGEPIGELLFIMQGTLSATTIANSGNTRFV</sequence>
<evidence type="ECO:0000313" key="2">
    <source>
        <dbReference type="Proteomes" id="UP001164539"/>
    </source>
</evidence>
<proteinExistence type="predicted"/>
<organism evidence="1 2">
    <name type="scientific">Melia azedarach</name>
    <name type="common">Chinaberry tree</name>
    <dbReference type="NCBI Taxonomy" id="155640"/>
    <lineage>
        <taxon>Eukaryota</taxon>
        <taxon>Viridiplantae</taxon>
        <taxon>Streptophyta</taxon>
        <taxon>Embryophyta</taxon>
        <taxon>Tracheophyta</taxon>
        <taxon>Spermatophyta</taxon>
        <taxon>Magnoliopsida</taxon>
        <taxon>eudicotyledons</taxon>
        <taxon>Gunneridae</taxon>
        <taxon>Pentapetalae</taxon>
        <taxon>rosids</taxon>
        <taxon>malvids</taxon>
        <taxon>Sapindales</taxon>
        <taxon>Meliaceae</taxon>
        <taxon>Melia</taxon>
    </lineage>
</organism>
<reference evidence="1 2" key="1">
    <citation type="journal article" date="2023" name="Science">
        <title>Complex scaffold remodeling in plant triterpene biosynthesis.</title>
        <authorList>
            <person name="De La Pena R."/>
            <person name="Hodgson H."/>
            <person name="Liu J.C."/>
            <person name="Stephenson M.J."/>
            <person name="Martin A.C."/>
            <person name="Owen C."/>
            <person name="Harkess A."/>
            <person name="Leebens-Mack J."/>
            <person name="Jimenez L.E."/>
            <person name="Osbourn A."/>
            <person name="Sattely E.S."/>
        </authorList>
    </citation>
    <scope>NUCLEOTIDE SEQUENCE [LARGE SCALE GENOMIC DNA]</scope>
    <source>
        <strain evidence="2">cv. JPN11</strain>
        <tissue evidence="1">Leaf</tissue>
    </source>
</reference>
<keyword evidence="2" id="KW-1185">Reference proteome</keyword>
<dbReference type="EMBL" id="CM051404">
    <property type="protein sequence ID" value="KAJ4705866.1"/>
    <property type="molecule type" value="Genomic_DNA"/>
</dbReference>
<accession>A0ACC1X3T6</accession>
<protein>
    <submittedName>
        <fullName evidence="1">Cyclic nucleotide-gated ion channel 1</fullName>
    </submittedName>
</protein>
<dbReference type="Proteomes" id="UP001164539">
    <property type="component" value="Chromosome 11"/>
</dbReference>
<name>A0ACC1X3T6_MELAZ</name>
<gene>
    <name evidence="1" type="ORF">OWV82_019599</name>
</gene>
<evidence type="ECO:0000313" key="1">
    <source>
        <dbReference type="EMBL" id="KAJ4705866.1"/>
    </source>
</evidence>